<evidence type="ECO:0000259" key="8">
    <source>
        <dbReference type="PROSITE" id="PS51918"/>
    </source>
</evidence>
<dbReference type="GO" id="GO:0051539">
    <property type="term" value="F:4 iron, 4 sulfur cluster binding"/>
    <property type="evidence" value="ECO:0007669"/>
    <property type="project" value="UniProtKB-KW"/>
</dbReference>
<dbReference type="InterPro" id="IPR047207">
    <property type="entry name" value="SPASM_anSME"/>
</dbReference>
<dbReference type="InterPro" id="IPR023867">
    <property type="entry name" value="Sulphatase_maturase_rSAM"/>
</dbReference>
<dbReference type="STRING" id="1121416.SAMN02745220_05040"/>
<reference evidence="9 10" key="1">
    <citation type="submission" date="2016-12" db="EMBL/GenBank/DDBJ databases">
        <authorList>
            <person name="Song W.-J."/>
            <person name="Kurnit D.M."/>
        </authorList>
    </citation>
    <scope>NUCLEOTIDE SEQUENCE [LARGE SCALE GENOMIC DNA]</scope>
    <source>
        <strain evidence="9 10">DSM 18488</strain>
    </source>
</reference>
<dbReference type="PROSITE" id="PS51918">
    <property type="entry name" value="RADICAL_SAM"/>
    <property type="match status" value="1"/>
</dbReference>
<dbReference type="Proteomes" id="UP000184603">
    <property type="component" value="Unassembled WGS sequence"/>
</dbReference>
<dbReference type="InterPro" id="IPR023885">
    <property type="entry name" value="4Fe4S-binding_SPASM_dom"/>
</dbReference>
<dbReference type="InterPro" id="IPR034491">
    <property type="entry name" value="Anaerob_Ser_sulfatase-maturase"/>
</dbReference>
<evidence type="ECO:0000313" key="10">
    <source>
        <dbReference type="Proteomes" id="UP000184603"/>
    </source>
</evidence>
<accession>A0A1M7YKZ6</accession>
<evidence type="ECO:0000256" key="4">
    <source>
        <dbReference type="ARBA" id="ARBA00022723"/>
    </source>
</evidence>
<gene>
    <name evidence="9" type="ORF">SAMN02745220_05040</name>
</gene>
<dbReference type="Gene3D" id="3.20.20.70">
    <property type="entry name" value="Aldolase class I"/>
    <property type="match status" value="1"/>
</dbReference>
<keyword evidence="2" id="KW-0004">4Fe-4S</keyword>
<name>A0A1M7YKZ6_9BACT</name>
<dbReference type="InterPro" id="IPR013785">
    <property type="entry name" value="Aldolase_TIM"/>
</dbReference>
<protein>
    <recommendedName>
        <fullName evidence="8">Radical SAM core domain-containing protein</fullName>
    </recommendedName>
</protein>
<dbReference type="Pfam" id="PF13186">
    <property type="entry name" value="SPASM"/>
    <property type="match status" value="1"/>
</dbReference>
<proteinExistence type="inferred from homology"/>
<dbReference type="SFLD" id="SFLDG01386">
    <property type="entry name" value="main_SPASM_domain-containing"/>
    <property type="match status" value="1"/>
</dbReference>
<comment type="cofactor">
    <cofactor evidence="1">
        <name>[4Fe-4S] cluster</name>
        <dbReference type="ChEBI" id="CHEBI:49883"/>
    </cofactor>
</comment>
<dbReference type="GO" id="GO:0016491">
    <property type="term" value="F:oxidoreductase activity"/>
    <property type="evidence" value="ECO:0007669"/>
    <property type="project" value="InterPro"/>
</dbReference>
<keyword evidence="4" id="KW-0479">Metal-binding</keyword>
<evidence type="ECO:0000256" key="2">
    <source>
        <dbReference type="ARBA" id="ARBA00022485"/>
    </source>
</evidence>
<feature type="domain" description="Radical SAM core" evidence="8">
    <location>
        <begin position="14"/>
        <end position="236"/>
    </location>
</feature>
<dbReference type="SUPFAM" id="SSF102114">
    <property type="entry name" value="Radical SAM enzymes"/>
    <property type="match status" value="1"/>
</dbReference>
<evidence type="ECO:0000256" key="6">
    <source>
        <dbReference type="ARBA" id="ARBA00023014"/>
    </source>
</evidence>
<dbReference type="Pfam" id="PF04055">
    <property type="entry name" value="Radical_SAM"/>
    <property type="match status" value="1"/>
</dbReference>
<keyword evidence="5" id="KW-0408">Iron</keyword>
<dbReference type="CDD" id="cd01335">
    <property type="entry name" value="Radical_SAM"/>
    <property type="match status" value="1"/>
</dbReference>
<dbReference type="CDD" id="cd21120">
    <property type="entry name" value="SPASM_anSME"/>
    <property type="match status" value="1"/>
</dbReference>
<dbReference type="EMBL" id="FRFE01000051">
    <property type="protein sequence ID" value="SHO53283.1"/>
    <property type="molecule type" value="Genomic_DNA"/>
</dbReference>
<dbReference type="SFLD" id="SFLDG01384">
    <property type="entry name" value="thioether_bond_formation_requi"/>
    <property type="match status" value="1"/>
</dbReference>
<evidence type="ECO:0000313" key="9">
    <source>
        <dbReference type="EMBL" id="SHO53283.1"/>
    </source>
</evidence>
<dbReference type="PANTHER" id="PTHR43273:SF3">
    <property type="entry name" value="ANAEROBIC SULFATASE-MATURATING ENZYME HOMOLOG ASLB-RELATED"/>
    <property type="match status" value="1"/>
</dbReference>
<dbReference type="SFLD" id="SFLDF00285">
    <property type="entry name" value="anaerobic_Ser-type_sulfatase-m"/>
    <property type="match status" value="1"/>
</dbReference>
<dbReference type="GO" id="GO:0046872">
    <property type="term" value="F:metal ion binding"/>
    <property type="evidence" value="ECO:0007669"/>
    <property type="project" value="UniProtKB-KW"/>
</dbReference>
<dbReference type="SFLD" id="SFLDG01067">
    <property type="entry name" value="SPASM/twitch_domain_containing"/>
    <property type="match status" value="1"/>
</dbReference>
<dbReference type="PANTHER" id="PTHR43273">
    <property type="entry name" value="ANAEROBIC SULFATASE-MATURATING ENZYME HOMOLOG ASLB-RELATED"/>
    <property type="match status" value="1"/>
</dbReference>
<evidence type="ECO:0000256" key="7">
    <source>
        <dbReference type="ARBA" id="ARBA00023601"/>
    </source>
</evidence>
<keyword evidence="10" id="KW-1185">Reference proteome</keyword>
<keyword evidence="3" id="KW-0949">S-adenosyl-L-methionine</keyword>
<keyword evidence="6" id="KW-0411">Iron-sulfur</keyword>
<comment type="similarity">
    <text evidence="7">Belongs to the radical SAM superfamily. Anaerobic sulfatase-maturating enzyme family.</text>
</comment>
<evidence type="ECO:0000256" key="3">
    <source>
        <dbReference type="ARBA" id="ARBA00022691"/>
    </source>
</evidence>
<dbReference type="SFLD" id="SFLDG01072">
    <property type="entry name" value="dehydrogenase_like"/>
    <property type="match status" value="1"/>
</dbReference>
<dbReference type="InterPro" id="IPR007197">
    <property type="entry name" value="rSAM"/>
</dbReference>
<dbReference type="RefSeq" id="WP_200802481.1">
    <property type="nucleotide sequence ID" value="NZ_FRFE01000051.1"/>
</dbReference>
<evidence type="ECO:0000256" key="5">
    <source>
        <dbReference type="ARBA" id="ARBA00023004"/>
    </source>
</evidence>
<dbReference type="SFLD" id="SFLDS00029">
    <property type="entry name" value="Radical_SAM"/>
    <property type="match status" value="1"/>
</dbReference>
<sequence length="438" mass="48893">MMSETGNIPCGTAFPLPQGIHIVAKPAGPACNLNCAYCFYLEKSALYADRRDYRMSDEVLGTFIRSYIETQPTPEVEFVWQGGEPTLLGCDFFKRIIELQQPYSGTKIISNVLQTNGTLLDAEWCRFLKHNDFLVGLSLDGPEDIHDRYRLNRRGRGSFAKAFNGLQLLKHHGVQFNVMASVARETALEPLKVYDFFKEQGVEFIQFAPVVERVAGPDEGRFGLQLAGPKKTKHGDFSSQVTPWSVVPEEYGDFLIAIYEEWVRHDVGKTFVMNFEWALNAWVGNPSPVCVHARQCGQSLVIEHNGDVYGCDHYVYPQFQVGNILNDSLAGMVDVARGLGIGVGKEANLTGLCKECEVLRACQGGCPKHRFGVSPGGSLGQNYLCSGYRKFFVHIRKYLRVMGTLLENGYPAEVVMEAVKGPMLIETMPTEHINREGE</sequence>
<dbReference type="NCBIfam" id="TIGR04085">
    <property type="entry name" value="rSAM_more_4Fe4S"/>
    <property type="match status" value="1"/>
</dbReference>
<dbReference type="InterPro" id="IPR058240">
    <property type="entry name" value="rSAM_sf"/>
</dbReference>
<organism evidence="9 10">
    <name type="scientific">Desulfopila aestuarii DSM 18488</name>
    <dbReference type="NCBI Taxonomy" id="1121416"/>
    <lineage>
        <taxon>Bacteria</taxon>
        <taxon>Pseudomonadati</taxon>
        <taxon>Thermodesulfobacteriota</taxon>
        <taxon>Desulfobulbia</taxon>
        <taxon>Desulfobulbales</taxon>
        <taxon>Desulfocapsaceae</taxon>
        <taxon>Desulfopila</taxon>
    </lineage>
</organism>
<evidence type="ECO:0000256" key="1">
    <source>
        <dbReference type="ARBA" id="ARBA00001966"/>
    </source>
</evidence>
<dbReference type="AlphaFoldDB" id="A0A1M7YKZ6"/>
<dbReference type="NCBIfam" id="TIGR03942">
    <property type="entry name" value="sulfatase_rSAM"/>
    <property type="match status" value="1"/>
</dbReference>